<dbReference type="KEGG" id="pxu:106121145"/>
<dbReference type="AlphaFoldDB" id="A0AAJ6ZGD3"/>
<feature type="region of interest" description="Disordered" evidence="1">
    <location>
        <begin position="20"/>
        <end position="74"/>
    </location>
</feature>
<evidence type="ECO:0000256" key="1">
    <source>
        <dbReference type="SAM" id="MobiDB-lite"/>
    </source>
</evidence>
<evidence type="ECO:0000256" key="2">
    <source>
        <dbReference type="SAM" id="SignalP"/>
    </source>
</evidence>
<sequence length="205" mass="24201">MKFIILIAVTSLTFLVIHGSPMPKEDKSVQEGKENEKNTKKEITTDKDDETEKDKTTKSKSKKEKNEKSTPEPVIEEEENKFYIMVPAGKRAQNFNPFKFKRIPKMPLQPKYVFKQPNYPTLPYAYPMFQENQELMEPETEIEYNVPNMMKKMTNDVPMYYIPMRKGPLANDVDDIPRMYQSPFLFQDKESNPWDPYLESPGYYK</sequence>
<gene>
    <name evidence="3" type="primary">LOC106121145</name>
</gene>
<feature type="chain" id="PRO_5042470499" evidence="2">
    <location>
        <begin position="20"/>
        <end position="205"/>
    </location>
</feature>
<dbReference type="RefSeq" id="XP_013172106.1">
    <property type="nucleotide sequence ID" value="XM_013316652.1"/>
</dbReference>
<name>A0AAJ6ZGD3_PAPXU</name>
<proteinExistence type="predicted"/>
<protein>
    <submittedName>
        <fullName evidence="3">Uncharacterized protein LOC106121145</fullName>
    </submittedName>
</protein>
<keyword evidence="2" id="KW-0732">Signal</keyword>
<evidence type="ECO:0000313" key="3">
    <source>
        <dbReference type="RefSeq" id="XP_013172106.1"/>
    </source>
</evidence>
<dbReference type="GeneID" id="106121145"/>
<reference evidence="3" key="1">
    <citation type="submission" date="2025-08" db="UniProtKB">
        <authorList>
            <consortium name="RefSeq"/>
        </authorList>
    </citation>
    <scope>IDENTIFICATION</scope>
</reference>
<feature type="signal peptide" evidence="2">
    <location>
        <begin position="1"/>
        <end position="19"/>
    </location>
</feature>
<organism evidence="3">
    <name type="scientific">Papilio xuthus</name>
    <name type="common">Asian swallowtail butterfly</name>
    <dbReference type="NCBI Taxonomy" id="66420"/>
    <lineage>
        <taxon>Eukaryota</taxon>
        <taxon>Metazoa</taxon>
        <taxon>Ecdysozoa</taxon>
        <taxon>Arthropoda</taxon>
        <taxon>Hexapoda</taxon>
        <taxon>Insecta</taxon>
        <taxon>Pterygota</taxon>
        <taxon>Neoptera</taxon>
        <taxon>Endopterygota</taxon>
        <taxon>Lepidoptera</taxon>
        <taxon>Glossata</taxon>
        <taxon>Ditrysia</taxon>
        <taxon>Papilionoidea</taxon>
        <taxon>Papilionidae</taxon>
        <taxon>Papilioninae</taxon>
        <taxon>Papilio</taxon>
    </lineage>
</organism>
<dbReference type="Proteomes" id="UP000694872">
    <property type="component" value="Unplaced"/>
</dbReference>
<accession>A0AAJ6ZGD3</accession>
<feature type="compositionally biased region" description="Basic and acidic residues" evidence="1">
    <location>
        <begin position="23"/>
        <end position="57"/>
    </location>
</feature>